<comment type="similarity">
    <text evidence="2 4">Belongs to the class-III pyridoxal-phosphate-dependent aminotransferase family.</text>
</comment>
<organism evidence="5 6">
    <name type="scientific">Paraburkholderia hiiakae</name>
    <dbReference type="NCBI Taxonomy" id="1081782"/>
    <lineage>
        <taxon>Bacteria</taxon>
        <taxon>Pseudomonadati</taxon>
        <taxon>Pseudomonadota</taxon>
        <taxon>Betaproteobacteria</taxon>
        <taxon>Burkholderiales</taxon>
        <taxon>Burkholderiaceae</taxon>
        <taxon>Paraburkholderia</taxon>
    </lineage>
</organism>
<dbReference type="Gene3D" id="3.40.640.10">
    <property type="entry name" value="Type I PLP-dependent aspartate aminotransferase-like (Major domain)"/>
    <property type="match status" value="1"/>
</dbReference>
<evidence type="ECO:0000313" key="6">
    <source>
        <dbReference type="Proteomes" id="UP000656319"/>
    </source>
</evidence>
<dbReference type="RefSeq" id="WP_201700701.1">
    <property type="nucleotide sequence ID" value="NZ_CAJHCQ010000032.1"/>
</dbReference>
<protein>
    <submittedName>
        <fullName evidence="5">Isoleucine 2-epimerase</fullName>
        <ecNumber evidence="5">5.1.1.21</ecNumber>
    </submittedName>
</protein>
<keyword evidence="6" id="KW-1185">Reference proteome</keyword>
<dbReference type="CDD" id="cd00610">
    <property type="entry name" value="OAT_like"/>
    <property type="match status" value="1"/>
</dbReference>
<dbReference type="InterPro" id="IPR005814">
    <property type="entry name" value="Aminotrans_3"/>
</dbReference>
<dbReference type="GO" id="GO:0016853">
    <property type="term" value="F:isomerase activity"/>
    <property type="evidence" value="ECO:0007669"/>
    <property type="project" value="UniProtKB-KW"/>
</dbReference>
<keyword evidence="5" id="KW-0413">Isomerase</keyword>
<keyword evidence="3 4" id="KW-0663">Pyridoxal phosphate</keyword>
<evidence type="ECO:0000313" key="5">
    <source>
        <dbReference type="EMBL" id="CAD6560885.1"/>
    </source>
</evidence>
<proteinExistence type="inferred from homology"/>
<accession>A0ABM8PAK7</accession>
<dbReference type="Pfam" id="PF00202">
    <property type="entry name" value="Aminotran_3"/>
    <property type="match status" value="1"/>
</dbReference>
<dbReference type="PANTHER" id="PTHR45688">
    <property type="match status" value="1"/>
</dbReference>
<gene>
    <name evidence="5" type="ORF">LMG27952_07280</name>
</gene>
<dbReference type="PROSITE" id="PS00600">
    <property type="entry name" value="AA_TRANSFER_CLASS_3"/>
    <property type="match status" value="1"/>
</dbReference>
<comment type="cofactor">
    <cofactor evidence="1">
        <name>pyridoxal 5'-phosphate</name>
        <dbReference type="ChEBI" id="CHEBI:597326"/>
    </cofactor>
</comment>
<dbReference type="SUPFAM" id="SSF53383">
    <property type="entry name" value="PLP-dependent transferases"/>
    <property type="match status" value="1"/>
</dbReference>
<evidence type="ECO:0000256" key="2">
    <source>
        <dbReference type="ARBA" id="ARBA00008954"/>
    </source>
</evidence>
<evidence type="ECO:0000256" key="3">
    <source>
        <dbReference type="ARBA" id="ARBA00022898"/>
    </source>
</evidence>
<dbReference type="PANTHER" id="PTHR45688:SF13">
    <property type="entry name" value="ALANINE--GLYOXYLATE AMINOTRANSFERASE 2-LIKE"/>
    <property type="match status" value="1"/>
</dbReference>
<dbReference type="EMBL" id="CAJHCQ010000032">
    <property type="protein sequence ID" value="CAD6560885.1"/>
    <property type="molecule type" value="Genomic_DNA"/>
</dbReference>
<comment type="caution">
    <text evidence="5">The sequence shown here is derived from an EMBL/GenBank/DDBJ whole genome shotgun (WGS) entry which is preliminary data.</text>
</comment>
<dbReference type="InterPro" id="IPR015421">
    <property type="entry name" value="PyrdxlP-dep_Trfase_major"/>
</dbReference>
<dbReference type="Gene3D" id="3.90.1150.10">
    <property type="entry name" value="Aspartate Aminotransferase, domain 1"/>
    <property type="match status" value="1"/>
</dbReference>
<dbReference type="InterPro" id="IPR015422">
    <property type="entry name" value="PyrdxlP-dep_Trfase_small"/>
</dbReference>
<name>A0ABM8PAK7_9BURK</name>
<evidence type="ECO:0000256" key="1">
    <source>
        <dbReference type="ARBA" id="ARBA00001933"/>
    </source>
</evidence>
<sequence length="427" mass="46797">MPDQDLLQRRHRVLGKRAPLFYDTPLHLVRGEGVWLYDAEGKRYLDAYNNVPHVGHCHPRVSEAIAKQASMLNTSTRYLHENIVEYGERLVSTFDASLPMVMFCCTGSEANELALRMARECTGNMGIICTAHSYHGNTAAVVQVSSFLSTEQQRGRYVRTIPVIDPYRERASMSEDELANRYAEDVQAAIDAFEADGVRVAGLLMCSGLSCEGLPDVPAGYLARAVEKVRRAGGVYISDEVQGGFGRFGSHFWGHQKLGVTPDIVTMGKPMGNGHPLAGVVARRELIEDFAERNPMYFNTFAGNPVSCAAGMAVLDVIADEGLQQNAQTVGQYVLERLRALAQKHAAIGDVRGSGLFFAVEMVEDRADKSPAGSVARRVVNAMRERGVLISRIGVHDNILKIRPPMPFTAVHADQLIDTLDAVLNAL</sequence>
<evidence type="ECO:0000256" key="4">
    <source>
        <dbReference type="RuleBase" id="RU003560"/>
    </source>
</evidence>
<dbReference type="Proteomes" id="UP000656319">
    <property type="component" value="Unassembled WGS sequence"/>
</dbReference>
<dbReference type="InterPro" id="IPR015424">
    <property type="entry name" value="PyrdxlP-dep_Trfase"/>
</dbReference>
<dbReference type="InterPro" id="IPR049704">
    <property type="entry name" value="Aminotrans_3_PPA_site"/>
</dbReference>
<dbReference type="EC" id="5.1.1.21" evidence="5"/>
<dbReference type="PIRSF" id="PIRSF000521">
    <property type="entry name" value="Transaminase_4ab_Lys_Orn"/>
    <property type="match status" value="1"/>
</dbReference>
<reference evidence="5 6" key="1">
    <citation type="submission" date="2020-10" db="EMBL/GenBank/DDBJ databases">
        <authorList>
            <person name="Peeters C."/>
        </authorList>
    </citation>
    <scope>NUCLEOTIDE SEQUENCE [LARGE SCALE GENOMIC DNA]</scope>
    <source>
        <strain evidence="5 6">LMG 27952</strain>
    </source>
</reference>